<dbReference type="Pfam" id="PF22564">
    <property type="entry name" value="HAAS"/>
    <property type="match status" value="1"/>
</dbReference>
<gene>
    <name evidence="2" type="ORF">FC85_GL002850</name>
</gene>
<evidence type="ECO:0000313" key="3">
    <source>
        <dbReference type="Proteomes" id="UP000052013"/>
    </source>
</evidence>
<keyword evidence="1" id="KW-0472">Membrane</keyword>
<keyword evidence="1" id="KW-0812">Transmembrane</keyword>
<comment type="caution">
    <text evidence="2">The sequence shown here is derived from an EMBL/GenBank/DDBJ whole genome shotgun (WGS) entry which is preliminary data.</text>
</comment>
<name>A0A0R1SDB0_9LACO</name>
<keyword evidence="1" id="KW-1133">Transmembrane helix</keyword>
<dbReference type="AlphaFoldDB" id="A0A0R1SDB0"/>
<evidence type="ECO:0000313" key="2">
    <source>
        <dbReference type="EMBL" id="KRL66542.1"/>
    </source>
</evidence>
<protein>
    <submittedName>
        <fullName evidence="2">Integral membrane protein</fullName>
    </submittedName>
</protein>
<dbReference type="PATRIC" id="fig|1423739.3.peg.2962"/>
<dbReference type="EMBL" id="AZEY01000041">
    <property type="protein sequence ID" value="KRL66542.1"/>
    <property type="molecule type" value="Genomic_DNA"/>
</dbReference>
<dbReference type="STRING" id="1423739.FC85_GL002850"/>
<sequence length="208" mass="22748">MTNYLAEFKALLGQLHSDERSEVINFYQEYLQDGGFTSYEDCVRELGAPRQLARKVLADYSIKASENPNPNTSTRQRSKGDVKTIWLIILALFSSPLMIPIAIVPIALLLAGIAVTGAIVVSVIAILLAAIFSGFLSLIVGIGTLFAHLFTGLFYLGIGLSVAGILTMLIPTFRKVTDGLIHRCTLFAKSMYHKIVPKNRAEKKKGGF</sequence>
<dbReference type="Proteomes" id="UP000052013">
    <property type="component" value="Unassembled WGS sequence"/>
</dbReference>
<accession>A0A0R1SDB0</accession>
<feature type="transmembrane region" description="Helical" evidence="1">
    <location>
        <begin position="85"/>
        <end position="113"/>
    </location>
</feature>
<evidence type="ECO:0000256" key="1">
    <source>
        <dbReference type="SAM" id="Phobius"/>
    </source>
</evidence>
<feature type="transmembrane region" description="Helical" evidence="1">
    <location>
        <begin position="153"/>
        <end position="173"/>
    </location>
</feature>
<dbReference type="RefSeq" id="WP_057864413.1">
    <property type="nucleotide sequence ID" value="NZ_AZEY01000041.1"/>
</dbReference>
<reference evidence="2 3" key="1">
    <citation type="journal article" date="2015" name="Genome Announc.">
        <title>Expanding the biotechnology potential of lactobacilli through comparative genomics of 213 strains and associated genera.</title>
        <authorList>
            <person name="Sun Z."/>
            <person name="Harris H.M."/>
            <person name="McCann A."/>
            <person name="Guo C."/>
            <person name="Argimon S."/>
            <person name="Zhang W."/>
            <person name="Yang X."/>
            <person name="Jeffery I.B."/>
            <person name="Cooney J.C."/>
            <person name="Kagawa T.F."/>
            <person name="Liu W."/>
            <person name="Song Y."/>
            <person name="Salvetti E."/>
            <person name="Wrobel A."/>
            <person name="Rasinkangas P."/>
            <person name="Parkhill J."/>
            <person name="Rea M.C."/>
            <person name="O'Sullivan O."/>
            <person name="Ritari J."/>
            <person name="Douillard F.P."/>
            <person name="Paul Ross R."/>
            <person name="Yang R."/>
            <person name="Briner A.E."/>
            <person name="Felis G.E."/>
            <person name="de Vos W.M."/>
            <person name="Barrangou R."/>
            <person name="Klaenhammer T.R."/>
            <person name="Caufield P.W."/>
            <person name="Cui Y."/>
            <person name="Zhang H."/>
            <person name="O'Toole P.W."/>
        </authorList>
    </citation>
    <scope>NUCLEOTIDE SEQUENCE [LARGE SCALE GENOMIC DNA]</scope>
    <source>
        <strain evidence="2 3">DSM 14421</strain>
    </source>
</reference>
<proteinExistence type="predicted"/>
<feature type="transmembrane region" description="Helical" evidence="1">
    <location>
        <begin position="119"/>
        <end position="146"/>
    </location>
</feature>
<organism evidence="2 3">
    <name type="scientific">Lentilactobacillus diolivorans DSM 14421</name>
    <dbReference type="NCBI Taxonomy" id="1423739"/>
    <lineage>
        <taxon>Bacteria</taxon>
        <taxon>Bacillati</taxon>
        <taxon>Bacillota</taxon>
        <taxon>Bacilli</taxon>
        <taxon>Lactobacillales</taxon>
        <taxon>Lactobacillaceae</taxon>
        <taxon>Lentilactobacillus</taxon>
    </lineage>
</organism>